<dbReference type="Proteomes" id="UP000248975">
    <property type="component" value="Unassembled WGS sequence"/>
</dbReference>
<name>A0A2W5UA21_CERSP</name>
<evidence type="ECO:0000313" key="1">
    <source>
        <dbReference type="EMBL" id="PZQ94770.1"/>
    </source>
</evidence>
<comment type="caution">
    <text evidence="1">The sequence shown here is derived from an EMBL/GenBank/DDBJ whole genome shotgun (WGS) entry which is preliminary data.</text>
</comment>
<organism evidence="1 2">
    <name type="scientific">Cereibacter sphaeroides</name>
    <name type="common">Rhodobacter sphaeroides</name>
    <dbReference type="NCBI Taxonomy" id="1063"/>
    <lineage>
        <taxon>Bacteria</taxon>
        <taxon>Pseudomonadati</taxon>
        <taxon>Pseudomonadota</taxon>
        <taxon>Alphaproteobacteria</taxon>
        <taxon>Rhodobacterales</taxon>
        <taxon>Paracoccaceae</taxon>
        <taxon>Cereibacter</taxon>
    </lineage>
</organism>
<dbReference type="EMBL" id="QFQS01000013">
    <property type="protein sequence ID" value="PZQ94770.1"/>
    <property type="molecule type" value="Genomic_DNA"/>
</dbReference>
<protein>
    <submittedName>
        <fullName evidence="1">Uncharacterized protein</fullName>
    </submittedName>
</protein>
<evidence type="ECO:0000313" key="2">
    <source>
        <dbReference type="Proteomes" id="UP000248975"/>
    </source>
</evidence>
<accession>A0A2W5UA21</accession>
<sequence>MMGKVTAEIIGWTDAQDAELIRLAGTMPREELAKKIGRNFRQMQVRASELGVSLAFNRTYTEWTTGEDSRLLRFLEHELTEADLDELVISTGRGVVVPDELTHAHVANWLGKTVPSLRGRIMKFKREGKFK</sequence>
<dbReference type="AlphaFoldDB" id="A0A2W5UA21"/>
<reference evidence="1 2" key="1">
    <citation type="submission" date="2017-08" db="EMBL/GenBank/DDBJ databases">
        <title>Infants hospitalized years apart are colonized by the same room-sourced microbial strains.</title>
        <authorList>
            <person name="Brooks B."/>
            <person name="Olm M.R."/>
            <person name="Firek B.A."/>
            <person name="Baker R."/>
            <person name="Thomas B.C."/>
            <person name="Morowitz M.J."/>
            <person name="Banfield J.F."/>
        </authorList>
    </citation>
    <scope>NUCLEOTIDE SEQUENCE [LARGE SCALE GENOMIC DNA]</scope>
    <source>
        <strain evidence="1">S2_003_000_R2_11</strain>
    </source>
</reference>
<gene>
    <name evidence="1" type="ORF">DI533_21210</name>
</gene>
<proteinExistence type="predicted"/>